<dbReference type="Proteomes" id="UP001143548">
    <property type="component" value="Unassembled WGS sequence"/>
</dbReference>
<gene>
    <name evidence="1" type="ORF">AbraCBS73388_006983</name>
</gene>
<evidence type="ECO:0000313" key="1">
    <source>
        <dbReference type="EMBL" id="GKZ21307.1"/>
    </source>
</evidence>
<organism evidence="1 2">
    <name type="scientific">Aspergillus brasiliensis</name>
    <dbReference type="NCBI Taxonomy" id="319629"/>
    <lineage>
        <taxon>Eukaryota</taxon>
        <taxon>Fungi</taxon>
        <taxon>Dikarya</taxon>
        <taxon>Ascomycota</taxon>
        <taxon>Pezizomycotina</taxon>
        <taxon>Eurotiomycetes</taxon>
        <taxon>Eurotiomycetidae</taxon>
        <taxon>Eurotiales</taxon>
        <taxon>Aspergillaceae</taxon>
        <taxon>Aspergillus</taxon>
        <taxon>Aspergillus subgen. Circumdati</taxon>
    </lineage>
</organism>
<sequence>MDAHLDLTLPPTCPELHQGSNANWDNASFALYSMVDLSSEDLDKLITALNQEWKQDMTDEAMDLVRTPTVYDFQGKSLRDVVQAHVELDKELTPSDYGGVEGDIHWYPTAFVVVTAHEWKEKGVLLVYVDVEEKECPLDKFFFHVDVANVMLSSLSFGEGGPSLSKLNWELGHGVLACTCME</sequence>
<evidence type="ECO:0000313" key="2">
    <source>
        <dbReference type="Proteomes" id="UP001143548"/>
    </source>
</evidence>
<accession>A0A9W6DNK7</accession>
<reference evidence="1" key="1">
    <citation type="submission" date="2022-07" db="EMBL/GenBank/DDBJ databases">
        <title>Taxonomy of Aspergillus series Nigri: significant species reduction supported by multi-species coalescent approaches.</title>
        <authorList>
            <person name="Bian C."/>
            <person name="Kusuya Y."/>
            <person name="Sklenar F."/>
            <person name="D'hooge E."/>
            <person name="Yaguchi T."/>
            <person name="Takahashi H."/>
            <person name="Hubka V."/>
        </authorList>
    </citation>
    <scope>NUCLEOTIDE SEQUENCE</scope>
    <source>
        <strain evidence="1">CBS 733.88</strain>
    </source>
</reference>
<dbReference type="EMBL" id="BROQ01000038">
    <property type="protein sequence ID" value="GKZ21307.1"/>
    <property type="molecule type" value="Genomic_DNA"/>
</dbReference>
<proteinExistence type="predicted"/>
<protein>
    <submittedName>
        <fullName evidence="1">Uncharacterized protein</fullName>
    </submittedName>
</protein>
<name>A0A9W6DNK7_9EURO</name>
<dbReference type="AlphaFoldDB" id="A0A9W6DNK7"/>
<comment type="caution">
    <text evidence="1">The sequence shown here is derived from an EMBL/GenBank/DDBJ whole genome shotgun (WGS) entry which is preliminary data.</text>
</comment>